<dbReference type="Proteomes" id="UP000008820">
    <property type="component" value="Chromosome 2"/>
</dbReference>
<name>A0A1S4FBL6_AEDAE</name>
<dbReference type="OrthoDB" id="566238at2759"/>
<dbReference type="SUPFAM" id="SSF52821">
    <property type="entry name" value="Rhodanese/Cell cycle control phosphatase"/>
    <property type="match status" value="1"/>
</dbReference>
<dbReference type="FunCoup" id="A0A1S4FBL6">
    <property type="interactions" value="56"/>
</dbReference>
<dbReference type="Pfam" id="PF00581">
    <property type="entry name" value="Rhodanese"/>
    <property type="match status" value="1"/>
</dbReference>
<protein>
    <submittedName>
        <fullName evidence="1">Rhodanese domain-containing protein</fullName>
    </submittedName>
</protein>
<dbReference type="AlphaFoldDB" id="A0A1S4FBL6"/>
<proteinExistence type="predicted"/>
<dbReference type="PROSITE" id="PS50206">
    <property type="entry name" value="RHODANESE_3"/>
    <property type="match status" value="1"/>
</dbReference>
<gene>
    <name evidence="1" type="primary">5567023</name>
</gene>
<dbReference type="PANTHER" id="PTHR44086">
    <property type="entry name" value="THIOSULFATE SULFURTRANSFERASE RDL2, MITOCHONDRIAL-RELATED"/>
    <property type="match status" value="1"/>
</dbReference>
<sequence>MSHLLIIPLTSRLAMSISLSSLVVVVLIVGPYLCFASNDLCVENKFLPSCISPCLVATYEEIIDLPNHPEKLLIDVRKPEEISCTGSIPTSINIPLAFVGQALLLSAEEFQCKYGRPKPCYSDPIIFTCREGNRAGEAANVAFKMGYTNVKNYVGSWAEYGAKHGLPIVCPC</sequence>
<evidence type="ECO:0000313" key="2">
    <source>
        <dbReference type="Proteomes" id="UP000008820"/>
    </source>
</evidence>
<dbReference type="InterPro" id="IPR036873">
    <property type="entry name" value="Rhodanese-like_dom_sf"/>
</dbReference>
<dbReference type="InParanoid" id="A0A1S4FBL6"/>
<dbReference type="PANTHER" id="PTHR44086:SF10">
    <property type="entry name" value="THIOSULFATE SULFURTRANSFERASE_RHODANESE-LIKE DOMAIN-CONTAINING PROTEIN 3"/>
    <property type="match status" value="1"/>
</dbReference>
<dbReference type="InterPro" id="IPR001763">
    <property type="entry name" value="Rhodanese-like_dom"/>
</dbReference>
<reference evidence="1" key="2">
    <citation type="submission" date="2020-05" db="UniProtKB">
        <authorList>
            <consortium name="EnsemblMetazoa"/>
        </authorList>
    </citation>
    <scope>IDENTIFICATION</scope>
    <source>
        <strain evidence="1">LVP_AGWG</strain>
    </source>
</reference>
<dbReference type="SMART" id="SM00450">
    <property type="entry name" value="RHOD"/>
    <property type="match status" value="1"/>
</dbReference>
<dbReference type="EnsemblMetazoa" id="AAEL005759-RA">
    <property type="protein sequence ID" value="AAEL005759-PA"/>
    <property type="gene ID" value="AAEL005759"/>
</dbReference>
<keyword evidence="2" id="KW-1185">Reference proteome</keyword>
<reference evidence="1 2" key="1">
    <citation type="submission" date="2017-06" db="EMBL/GenBank/DDBJ databases">
        <title>Aedes aegypti genome working group (AGWG) sequencing and assembly.</title>
        <authorList>
            <consortium name="Aedes aegypti Genome Working Group (AGWG)"/>
            <person name="Matthews B.J."/>
        </authorList>
    </citation>
    <scope>NUCLEOTIDE SEQUENCE [LARGE SCALE GENOMIC DNA]</scope>
    <source>
        <strain evidence="1 2">LVP_AGWG</strain>
    </source>
</reference>
<accession>A0A1S4FBL6</accession>
<dbReference type="VEuPathDB" id="VectorBase:AAEL005759"/>
<evidence type="ECO:0000313" key="1">
    <source>
        <dbReference type="EnsemblMetazoa" id="AAEL005759-PA"/>
    </source>
</evidence>
<dbReference type="CDD" id="cd01519">
    <property type="entry name" value="RHOD_HSP67B2"/>
    <property type="match status" value="1"/>
</dbReference>
<dbReference type="Gene3D" id="3.40.250.10">
    <property type="entry name" value="Rhodanese-like domain"/>
    <property type="match status" value="1"/>
</dbReference>
<organism evidence="1 2">
    <name type="scientific">Aedes aegypti</name>
    <name type="common">Yellowfever mosquito</name>
    <name type="synonym">Culex aegypti</name>
    <dbReference type="NCBI Taxonomy" id="7159"/>
    <lineage>
        <taxon>Eukaryota</taxon>
        <taxon>Metazoa</taxon>
        <taxon>Ecdysozoa</taxon>
        <taxon>Arthropoda</taxon>
        <taxon>Hexapoda</taxon>
        <taxon>Insecta</taxon>
        <taxon>Pterygota</taxon>
        <taxon>Neoptera</taxon>
        <taxon>Endopterygota</taxon>
        <taxon>Diptera</taxon>
        <taxon>Nematocera</taxon>
        <taxon>Culicoidea</taxon>
        <taxon>Culicidae</taxon>
        <taxon>Culicinae</taxon>
        <taxon>Aedini</taxon>
        <taxon>Aedes</taxon>
        <taxon>Stegomyia</taxon>
    </lineage>
</organism>